<dbReference type="InterPro" id="IPR001965">
    <property type="entry name" value="Znf_PHD"/>
</dbReference>
<dbReference type="GO" id="GO:0005634">
    <property type="term" value="C:nucleus"/>
    <property type="evidence" value="ECO:0007669"/>
    <property type="project" value="TreeGrafter"/>
</dbReference>
<dbReference type="EMBL" id="WNYA01000002">
    <property type="protein sequence ID" value="KAG8585057.1"/>
    <property type="molecule type" value="Genomic_DNA"/>
</dbReference>
<feature type="region of interest" description="Disordered" evidence="4">
    <location>
        <begin position="438"/>
        <end position="473"/>
    </location>
</feature>
<dbReference type="GO" id="GO:0042826">
    <property type="term" value="F:histone deacetylase binding"/>
    <property type="evidence" value="ECO:0007669"/>
    <property type="project" value="TreeGrafter"/>
</dbReference>
<evidence type="ECO:0000313" key="7">
    <source>
        <dbReference type="Proteomes" id="UP000824782"/>
    </source>
</evidence>
<protein>
    <recommendedName>
        <fullName evidence="5">PHD-type domain-containing protein</fullName>
    </recommendedName>
</protein>
<dbReference type="AlphaFoldDB" id="A0AAV7CJ40"/>
<keyword evidence="2" id="KW-0863">Zinc-finger</keyword>
<dbReference type="SMART" id="SM00249">
    <property type="entry name" value="PHD"/>
    <property type="match status" value="1"/>
</dbReference>
<dbReference type="GO" id="GO:0042393">
    <property type="term" value="F:histone binding"/>
    <property type="evidence" value="ECO:0007669"/>
    <property type="project" value="TreeGrafter"/>
</dbReference>
<sequence>MATDRRSPMTSRIAGGDRRENTSTDRGCYRGGSCSTEETDTDMSSTADTAMSPPDTCAFCKMSGEIVNVAGVLERSPDGRVVAHKNCMLYSPKVIMKDPRECGKFRYDIESVVSEIKRGKELPCNRCRKRGATVGCDVKECRRTYHFPCVQEARGSVNRNRFVVFCFEHNNNNANGPKKGQKSRKRKRCQKPSDNLRKKIKKQNCNNGVLQNVQDNEQPESSFIIPSNFTVDIEDREVAQPSTSWQCMRSGSVSEESDSLLSPRVNTMFSLGVLQNEQTNEQPETILFIPIHSTVEIEDSEDAQPSTSRQCMRPDSSSEESDSLLSPRVKTNFSPRSQQNLDIEINAAEKNENDQMIREDANDSDVTENSTDSSDTDSTLDGQTDDMPVNALDRSTEENPFPREQPLISQDNKILTNTSKSPAPIDILASRLGMKAQAQFSESNTRNRSCMRTPDTSSHSSNGKPIPETQSSEVSNGVMNFVSPDTENMFNDISSPSHLIQSSNTKEKLASDLHNVPVAEDFESQETSEVGPAGSPVTEYEVTSYTPTTQEKDGNREEAYTSVSDRTSLEIMQDSTSKSHCYNREFLAAAGTSGVKTFQNEKGGENKRSISNEENKRSISTIVSPQQITAISRKLVRGDLFNQFKAIVPQIQSAINSPKGYKAKEAEHSRDDDPIQKMDLMCKEKSKSPTSKRQLCYEPLTTTNLQQTEENLSEQPEIPEDLDEHRDEELQEEAAPPGSIQVCVSQRKEKPMLGDVFSSMITRPVPEGSQAPTAHEPGHSSPLPPVLGSIETKMKSTP</sequence>
<feature type="compositionally biased region" description="Polar residues" evidence="4">
    <location>
        <begin position="329"/>
        <end position="341"/>
    </location>
</feature>
<evidence type="ECO:0000256" key="4">
    <source>
        <dbReference type="SAM" id="MobiDB-lite"/>
    </source>
</evidence>
<feature type="compositionally biased region" description="Basic and acidic residues" evidence="4">
    <location>
        <begin position="347"/>
        <end position="361"/>
    </location>
</feature>
<dbReference type="PANTHER" id="PTHR12420">
    <property type="entry name" value="PHD FINGER PROTEIN"/>
    <property type="match status" value="1"/>
</dbReference>
<feature type="region of interest" description="Disordered" evidence="4">
    <location>
        <begin position="1"/>
        <end position="49"/>
    </location>
</feature>
<proteinExistence type="predicted"/>
<name>A0AAV7CJ40_ENGPU</name>
<feature type="compositionally biased region" description="Basic and acidic residues" evidence="4">
    <location>
        <begin position="550"/>
        <end position="559"/>
    </location>
</feature>
<feature type="region of interest" description="Disordered" evidence="4">
    <location>
        <begin position="521"/>
        <end position="563"/>
    </location>
</feature>
<gene>
    <name evidence="6" type="ORF">GDO81_004880</name>
</gene>
<dbReference type="InterPro" id="IPR013083">
    <property type="entry name" value="Znf_RING/FYVE/PHD"/>
</dbReference>
<dbReference type="Proteomes" id="UP000824782">
    <property type="component" value="Unassembled WGS sequence"/>
</dbReference>
<evidence type="ECO:0000313" key="6">
    <source>
        <dbReference type="EMBL" id="KAG8585057.1"/>
    </source>
</evidence>
<dbReference type="PANTHER" id="PTHR12420:SF15">
    <property type="entry name" value="PHD FINGER PROTEIN 6"/>
    <property type="match status" value="1"/>
</dbReference>
<dbReference type="Pfam" id="PF13771">
    <property type="entry name" value="zf-HC5HC2H"/>
    <property type="match status" value="1"/>
</dbReference>
<dbReference type="PROSITE" id="PS51805">
    <property type="entry name" value="EPHD"/>
    <property type="match status" value="1"/>
</dbReference>
<feature type="region of interest" description="Disordered" evidence="4">
    <location>
        <begin position="761"/>
        <end position="798"/>
    </location>
</feature>
<dbReference type="InterPro" id="IPR051188">
    <property type="entry name" value="PHD-type_Zinc_Finger"/>
</dbReference>
<feature type="compositionally biased region" description="Low complexity" evidence="4">
    <location>
        <begin position="367"/>
        <end position="386"/>
    </location>
</feature>
<keyword evidence="3" id="KW-0862">Zinc</keyword>
<evidence type="ECO:0000256" key="2">
    <source>
        <dbReference type="ARBA" id="ARBA00022771"/>
    </source>
</evidence>
<dbReference type="Gene3D" id="3.30.40.10">
    <property type="entry name" value="Zinc/RING finger domain, C3HC4 (zinc finger)"/>
    <property type="match status" value="1"/>
</dbReference>
<evidence type="ECO:0000256" key="3">
    <source>
        <dbReference type="ARBA" id="ARBA00022833"/>
    </source>
</evidence>
<feature type="region of interest" description="Disordered" evidence="4">
    <location>
        <begin position="297"/>
        <end position="404"/>
    </location>
</feature>
<feature type="region of interest" description="Disordered" evidence="4">
    <location>
        <begin position="703"/>
        <end position="742"/>
    </location>
</feature>
<dbReference type="InterPro" id="IPR034732">
    <property type="entry name" value="EPHD"/>
</dbReference>
<evidence type="ECO:0000259" key="5">
    <source>
        <dbReference type="PROSITE" id="PS51805"/>
    </source>
</evidence>
<comment type="caution">
    <text evidence="6">The sequence shown here is derived from an EMBL/GenBank/DDBJ whole genome shotgun (WGS) entry which is preliminary data.</text>
</comment>
<reference evidence="6" key="1">
    <citation type="thesis" date="2020" institute="ProQuest LLC" country="789 East Eisenhower Parkway, Ann Arbor, MI, USA">
        <title>Comparative Genomics and Chromosome Evolution.</title>
        <authorList>
            <person name="Mudd A.B."/>
        </authorList>
    </citation>
    <scope>NUCLEOTIDE SEQUENCE</scope>
    <source>
        <strain evidence="6">237g6f4</strain>
        <tissue evidence="6">Blood</tissue>
    </source>
</reference>
<feature type="domain" description="PHD-type" evidence="5">
    <location>
        <begin position="54"/>
        <end position="170"/>
    </location>
</feature>
<organism evidence="6 7">
    <name type="scientific">Engystomops pustulosus</name>
    <name type="common">Tungara frog</name>
    <name type="synonym">Physalaemus pustulosus</name>
    <dbReference type="NCBI Taxonomy" id="76066"/>
    <lineage>
        <taxon>Eukaryota</taxon>
        <taxon>Metazoa</taxon>
        <taxon>Chordata</taxon>
        <taxon>Craniata</taxon>
        <taxon>Vertebrata</taxon>
        <taxon>Euteleostomi</taxon>
        <taxon>Amphibia</taxon>
        <taxon>Batrachia</taxon>
        <taxon>Anura</taxon>
        <taxon>Neobatrachia</taxon>
        <taxon>Hyloidea</taxon>
        <taxon>Leptodactylidae</taxon>
        <taxon>Leiuperinae</taxon>
        <taxon>Engystomops</taxon>
    </lineage>
</organism>
<feature type="compositionally biased region" description="Polar residues" evidence="4">
    <location>
        <begin position="703"/>
        <end position="714"/>
    </location>
</feature>
<keyword evidence="1" id="KW-0479">Metal-binding</keyword>
<evidence type="ECO:0000256" key="1">
    <source>
        <dbReference type="ARBA" id="ARBA00022723"/>
    </source>
</evidence>
<dbReference type="GO" id="GO:0008270">
    <property type="term" value="F:zinc ion binding"/>
    <property type="evidence" value="ECO:0007669"/>
    <property type="project" value="UniProtKB-KW"/>
</dbReference>
<keyword evidence="7" id="KW-1185">Reference proteome</keyword>
<accession>A0AAV7CJ40</accession>